<evidence type="ECO:0000256" key="1">
    <source>
        <dbReference type="SAM" id="SignalP"/>
    </source>
</evidence>
<comment type="caution">
    <text evidence="2">The sequence shown here is derived from an EMBL/GenBank/DDBJ whole genome shotgun (WGS) entry which is preliminary data.</text>
</comment>
<dbReference type="Gene3D" id="3.15.10.30">
    <property type="entry name" value="Haemolymph juvenile hormone binding protein"/>
    <property type="match status" value="1"/>
</dbReference>
<keyword evidence="1" id="KW-0732">Signal</keyword>
<dbReference type="PANTHER" id="PTHR11008:SF32">
    <property type="entry name" value="CIRCADIAN CLOCK-CONTROLLED PROTEIN DAYWAKE-RELATED"/>
    <property type="match status" value="1"/>
</dbReference>
<reference evidence="2 3" key="1">
    <citation type="submission" date="2023-03" db="EMBL/GenBank/DDBJ databases">
        <title>Genome insight into feeding habits of ladybird beetles.</title>
        <authorList>
            <person name="Li H.-S."/>
            <person name="Huang Y.-H."/>
            <person name="Pang H."/>
        </authorList>
    </citation>
    <scope>NUCLEOTIDE SEQUENCE [LARGE SCALE GENOMIC DNA]</scope>
    <source>
        <strain evidence="2">SYSU_2023b</strain>
        <tissue evidence="2">Whole body</tissue>
    </source>
</reference>
<evidence type="ECO:0000313" key="3">
    <source>
        <dbReference type="Proteomes" id="UP001431783"/>
    </source>
</evidence>
<dbReference type="SMART" id="SM00700">
    <property type="entry name" value="JHBP"/>
    <property type="match status" value="1"/>
</dbReference>
<dbReference type="Proteomes" id="UP001431783">
    <property type="component" value="Unassembled WGS sequence"/>
</dbReference>
<dbReference type="PANTHER" id="PTHR11008">
    <property type="entry name" value="PROTEIN TAKEOUT-LIKE PROTEIN"/>
    <property type="match status" value="1"/>
</dbReference>
<gene>
    <name evidence="2" type="ORF">WA026_002004</name>
</gene>
<dbReference type="GO" id="GO:0005615">
    <property type="term" value="C:extracellular space"/>
    <property type="evidence" value="ECO:0007669"/>
    <property type="project" value="TreeGrafter"/>
</dbReference>
<name>A0AAW1USI7_9CUCU</name>
<dbReference type="InterPro" id="IPR010562">
    <property type="entry name" value="Haemolymph_juvenile_hormone-bd"/>
</dbReference>
<accession>A0AAW1USI7</accession>
<protein>
    <submittedName>
        <fullName evidence="2">Uncharacterized protein</fullName>
    </submittedName>
</protein>
<dbReference type="InterPro" id="IPR038606">
    <property type="entry name" value="To_sf"/>
</dbReference>
<keyword evidence="3" id="KW-1185">Reference proteome</keyword>
<feature type="chain" id="PRO_5043587306" evidence="1">
    <location>
        <begin position="19"/>
        <end position="237"/>
    </location>
</feature>
<evidence type="ECO:0000313" key="2">
    <source>
        <dbReference type="EMBL" id="KAK9883809.1"/>
    </source>
</evidence>
<organism evidence="2 3">
    <name type="scientific">Henosepilachna vigintioctopunctata</name>
    <dbReference type="NCBI Taxonomy" id="420089"/>
    <lineage>
        <taxon>Eukaryota</taxon>
        <taxon>Metazoa</taxon>
        <taxon>Ecdysozoa</taxon>
        <taxon>Arthropoda</taxon>
        <taxon>Hexapoda</taxon>
        <taxon>Insecta</taxon>
        <taxon>Pterygota</taxon>
        <taxon>Neoptera</taxon>
        <taxon>Endopterygota</taxon>
        <taxon>Coleoptera</taxon>
        <taxon>Polyphaga</taxon>
        <taxon>Cucujiformia</taxon>
        <taxon>Coccinelloidea</taxon>
        <taxon>Coccinellidae</taxon>
        <taxon>Epilachninae</taxon>
        <taxon>Epilachnini</taxon>
        <taxon>Henosepilachna</taxon>
    </lineage>
</organism>
<feature type="signal peptide" evidence="1">
    <location>
        <begin position="1"/>
        <end position="18"/>
    </location>
</feature>
<dbReference type="Pfam" id="PF06585">
    <property type="entry name" value="JHBP"/>
    <property type="match status" value="1"/>
</dbReference>
<dbReference type="AlphaFoldDB" id="A0AAW1USI7"/>
<sequence length="237" mass="26463">MMSYVFLLFSSLLAVSCALNLPSYVQPCKKTDPDFVKCALKHGNDAIARITEGDPAYGIPVIDPLKDEEIQHYTYPKLNVTISEIVLYGLKHAKLVSFTKEDTSLSVVVFAKHLKVACKHSLSGQLLEHHLYGSGLTEIEFYNVSIPIHVTAKQSDRKTYLSIENVEAQVLPEKATFKTLHFDGDQDILKLAEKSANENWKGVMIVLSPILDKLLTSAARKTAYAFVNNVPEHLIFQ</sequence>
<proteinExistence type="predicted"/>
<dbReference type="EMBL" id="JARQZJ010000091">
    <property type="protein sequence ID" value="KAK9883809.1"/>
    <property type="molecule type" value="Genomic_DNA"/>
</dbReference>